<keyword evidence="1" id="KW-0732">Signal</keyword>
<evidence type="ECO:0000313" key="3">
    <source>
        <dbReference type="Proteomes" id="UP001530377"/>
    </source>
</evidence>
<accession>A0ABD3RMF7</accession>
<sequence>MVRPILICVICIIVDAAIAFSTTSRPTLFSMRMMGNSSSAHAPLGTTTSADGSALTDEIDADDVTCYVTNDEEVITEGEKPHVVCTSEPEEYAWFNGVDPKAMRKTDGTLEGAEQCVEVESHRGHPEWECV</sequence>
<organism evidence="2 3">
    <name type="scientific">Cyclostephanos tholiformis</name>
    <dbReference type="NCBI Taxonomy" id="382380"/>
    <lineage>
        <taxon>Eukaryota</taxon>
        <taxon>Sar</taxon>
        <taxon>Stramenopiles</taxon>
        <taxon>Ochrophyta</taxon>
        <taxon>Bacillariophyta</taxon>
        <taxon>Coscinodiscophyceae</taxon>
        <taxon>Thalassiosirophycidae</taxon>
        <taxon>Stephanodiscales</taxon>
        <taxon>Stephanodiscaceae</taxon>
        <taxon>Cyclostephanos</taxon>
    </lineage>
</organism>
<evidence type="ECO:0008006" key="4">
    <source>
        <dbReference type="Google" id="ProtNLM"/>
    </source>
</evidence>
<evidence type="ECO:0000313" key="2">
    <source>
        <dbReference type="EMBL" id="KAL3808740.1"/>
    </source>
</evidence>
<feature type="chain" id="PRO_5044802554" description="Ig-like domain-containing protein" evidence="1">
    <location>
        <begin position="20"/>
        <end position="131"/>
    </location>
</feature>
<proteinExistence type="predicted"/>
<dbReference type="Proteomes" id="UP001530377">
    <property type="component" value="Unassembled WGS sequence"/>
</dbReference>
<gene>
    <name evidence="2" type="ORF">ACHAXA_010906</name>
</gene>
<feature type="signal peptide" evidence="1">
    <location>
        <begin position="1"/>
        <end position="19"/>
    </location>
</feature>
<evidence type="ECO:0000256" key="1">
    <source>
        <dbReference type="SAM" id="SignalP"/>
    </source>
</evidence>
<reference evidence="2 3" key="1">
    <citation type="submission" date="2024-10" db="EMBL/GenBank/DDBJ databases">
        <title>Updated reference genomes for cyclostephanoid diatoms.</title>
        <authorList>
            <person name="Roberts W.R."/>
            <person name="Alverson A.J."/>
        </authorList>
    </citation>
    <scope>NUCLEOTIDE SEQUENCE [LARGE SCALE GENOMIC DNA]</scope>
    <source>
        <strain evidence="2 3">AJA228-03</strain>
    </source>
</reference>
<dbReference type="EMBL" id="JALLPB020000475">
    <property type="protein sequence ID" value="KAL3808740.1"/>
    <property type="molecule type" value="Genomic_DNA"/>
</dbReference>
<keyword evidence="3" id="KW-1185">Reference proteome</keyword>
<dbReference type="AlphaFoldDB" id="A0ABD3RMF7"/>
<comment type="caution">
    <text evidence="2">The sequence shown here is derived from an EMBL/GenBank/DDBJ whole genome shotgun (WGS) entry which is preliminary data.</text>
</comment>
<protein>
    <recommendedName>
        <fullName evidence="4">Ig-like domain-containing protein</fullName>
    </recommendedName>
</protein>
<name>A0ABD3RMF7_9STRA</name>